<reference evidence="3 4" key="1">
    <citation type="journal article" date="2015" name="Genome Biol. Evol.">
        <title>Comparative Genomics of a Bacterivorous Green Alga Reveals Evolutionary Causalities and Consequences of Phago-Mixotrophic Mode of Nutrition.</title>
        <authorList>
            <person name="Burns J.A."/>
            <person name="Paasch A."/>
            <person name="Narechania A."/>
            <person name="Kim E."/>
        </authorList>
    </citation>
    <scope>NUCLEOTIDE SEQUENCE [LARGE SCALE GENOMIC DNA]</scope>
    <source>
        <strain evidence="3 4">PLY_AMNH</strain>
    </source>
</reference>
<name>A0AAE0FH93_9CHLO</name>
<evidence type="ECO:0000256" key="1">
    <source>
        <dbReference type="SAM" id="MobiDB-lite"/>
    </source>
</evidence>
<gene>
    <name evidence="3" type="ORF">CYMTET_31580</name>
</gene>
<dbReference type="Proteomes" id="UP001190700">
    <property type="component" value="Unassembled WGS sequence"/>
</dbReference>
<feature type="region of interest" description="Disordered" evidence="1">
    <location>
        <begin position="91"/>
        <end position="120"/>
    </location>
</feature>
<accession>A0AAE0FH93</accession>
<keyword evidence="2" id="KW-1133">Transmembrane helix</keyword>
<keyword evidence="2" id="KW-0812">Transmembrane</keyword>
<organism evidence="3 4">
    <name type="scientific">Cymbomonas tetramitiformis</name>
    <dbReference type="NCBI Taxonomy" id="36881"/>
    <lineage>
        <taxon>Eukaryota</taxon>
        <taxon>Viridiplantae</taxon>
        <taxon>Chlorophyta</taxon>
        <taxon>Pyramimonadophyceae</taxon>
        <taxon>Pyramimonadales</taxon>
        <taxon>Pyramimonadaceae</taxon>
        <taxon>Cymbomonas</taxon>
    </lineage>
</organism>
<protein>
    <submittedName>
        <fullName evidence="3">Uncharacterized protein</fullName>
    </submittedName>
</protein>
<sequence>MQTNIFPVGLVRRPLSRPSEVKLLTYSLSSTSNRLRVVQVNAGRNQKQKAARKSAAAKEVSRTEITEEQKAAANEMAQDAARIAKAAQEKAKERAATVASEPFAPRVKPKPPKVEPKPEPVKPVAKQVSEEQEPNYQYAIAIAGFLAILAAFYGFAAVLSTALVEALFPLIFGSK</sequence>
<proteinExistence type="predicted"/>
<dbReference type="AlphaFoldDB" id="A0AAE0FH93"/>
<feature type="transmembrane region" description="Helical" evidence="2">
    <location>
        <begin position="138"/>
        <end position="171"/>
    </location>
</feature>
<evidence type="ECO:0000256" key="2">
    <source>
        <dbReference type="SAM" id="Phobius"/>
    </source>
</evidence>
<feature type="region of interest" description="Disordered" evidence="1">
    <location>
        <begin position="43"/>
        <end position="66"/>
    </location>
</feature>
<evidence type="ECO:0000313" key="4">
    <source>
        <dbReference type="Proteomes" id="UP001190700"/>
    </source>
</evidence>
<keyword evidence="4" id="KW-1185">Reference proteome</keyword>
<evidence type="ECO:0000313" key="3">
    <source>
        <dbReference type="EMBL" id="KAK3259425.1"/>
    </source>
</evidence>
<comment type="caution">
    <text evidence="3">The sequence shown here is derived from an EMBL/GenBank/DDBJ whole genome shotgun (WGS) entry which is preliminary data.</text>
</comment>
<keyword evidence="2" id="KW-0472">Membrane</keyword>
<dbReference type="EMBL" id="LGRX02018752">
    <property type="protein sequence ID" value="KAK3259425.1"/>
    <property type="molecule type" value="Genomic_DNA"/>
</dbReference>